<dbReference type="AlphaFoldDB" id="A0A6P1ZFF2"/>
<protein>
    <submittedName>
        <fullName evidence="3">Putative hydro-lyase</fullName>
    </submittedName>
</protein>
<dbReference type="HAMAP" id="MF_01830">
    <property type="entry name" value="Hydro_lyase"/>
    <property type="match status" value="1"/>
</dbReference>
<dbReference type="PANTHER" id="PTHR32022">
    <property type="entry name" value="D-GLUTAMATE CYCLASE, MITOCHONDRIAL"/>
    <property type="match status" value="1"/>
</dbReference>
<comment type="similarity">
    <text evidence="1">Belongs to the D-glutamate cyclase family.</text>
</comment>
<gene>
    <name evidence="3" type="ORF">DQK91_14725</name>
</gene>
<dbReference type="PANTHER" id="PTHR32022:SF10">
    <property type="entry name" value="D-GLUTAMATE CYCLASE, MITOCHONDRIAL"/>
    <property type="match status" value="1"/>
</dbReference>
<dbReference type="Gene3D" id="3.30.2040.10">
    <property type="entry name" value="PSTPO5379-like domain"/>
    <property type="match status" value="1"/>
</dbReference>
<dbReference type="EMBL" id="QMIF01000010">
    <property type="protein sequence ID" value="TVM32526.1"/>
    <property type="molecule type" value="Genomic_DNA"/>
</dbReference>
<dbReference type="Gene3D" id="3.40.1640.10">
    <property type="entry name" value="PSTPO5379-like"/>
    <property type="match status" value="1"/>
</dbReference>
<evidence type="ECO:0000256" key="1">
    <source>
        <dbReference type="ARBA" id="ARBA00007896"/>
    </source>
</evidence>
<proteinExistence type="inferred from homology"/>
<dbReference type="NCBIfam" id="NF003969">
    <property type="entry name" value="PRK05463.1"/>
    <property type="match status" value="1"/>
</dbReference>
<dbReference type="Pfam" id="PF07286">
    <property type="entry name" value="D-Glu_cyclase"/>
    <property type="match status" value="1"/>
</dbReference>
<dbReference type="Proteomes" id="UP000434052">
    <property type="component" value="Unassembled WGS sequence"/>
</dbReference>
<sequence>MTYDTPAQVRAACRDGRHASPTPGFCDGFAQANVVVLPKRYAWDFLLLCQRNPTPLPLLEVYDAGDPISRSMAPGSDIRTDCPRYIVLEKGKTREVTDISDIWQDDLVTFLLGCSFTFESGLMEAGVPVRHIEENRNVPMYRSNIQLTPAGVFSGPMVVSMRPVPARLVPAAVLSTARFPAVHGAPVWVGDPHGLGIEYLDRPDFGDAVTMRDGELPVFWACGVSGLSAVTTAGMDFAITHAPGHMLMLDARDSELGANISI</sequence>
<name>A0A6P1ZFF2_9BACT</name>
<dbReference type="OrthoDB" id="149585at2"/>
<comment type="caution">
    <text evidence="3">The sequence shown here is derived from an EMBL/GenBank/DDBJ whole genome shotgun (WGS) entry which is preliminary data.</text>
</comment>
<dbReference type="FunFam" id="3.30.2040.10:FF:000001">
    <property type="entry name" value="D-glutamate cyclase, mitochondrial"/>
    <property type="match status" value="1"/>
</dbReference>
<organism evidence="3 4">
    <name type="scientific">Oceanidesulfovibrio marinus</name>
    <dbReference type="NCBI Taxonomy" id="370038"/>
    <lineage>
        <taxon>Bacteria</taxon>
        <taxon>Pseudomonadati</taxon>
        <taxon>Thermodesulfobacteriota</taxon>
        <taxon>Desulfovibrionia</taxon>
        <taxon>Desulfovibrionales</taxon>
        <taxon>Desulfovibrionaceae</taxon>
        <taxon>Oceanidesulfovibrio</taxon>
    </lineage>
</organism>
<reference evidence="3 4" key="1">
    <citation type="submission" date="2018-06" db="EMBL/GenBank/DDBJ databases">
        <title>Complete genome of Desulfovibrio marinus P48SEP.</title>
        <authorList>
            <person name="Crispim J.S."/>
            <person name="Vidigal P.M.P."/>
            <person name="Silva L.C.F."/>
            <person name="Araujo L.C."/>
            <person name="Laguardia C.N."/>
            <person name="Dias R.S."/>
            <person name="Sousa M.P."/>
            <person name="Paula S.O."/>
            <person name="Silva C."/>
        </authorList>
    </citation>
    <scope>NUCLEOTIDE SEQUENCE [LARGE SCALE GENOMIC DNA]</scope>
    <source>
        <strain evidence="3 4">P48SEP</strain>
    </source>
</reference>
<dbReference type="PIRSF" id="PIRSF029755">
    <property type="entry name" value="UCP029755"/>
    <property type="match status" value="1"/>
</dbReference>
<dbReference type="SUPFAM" id="SSF160920">
    <property type="entry name" value="PSTPO5379-like"/>
    <property type="match status" value="1"/>
</dbReference>
<evidence type="ECO:0000313" key="4">
    <source>
        <dbReference type="Proteomes" id="UP000434052"/>
    </source>
</evidence>
<evidence type="ECO:0000256" key="2">
    <source>
        <dbReference type="ARBA" id="ARBA00023239"/>
    </source>
</evidence>
<evidence type="ECO:0000313" key="3">
    <source>
        <dbReference type="EMBL" id="TVM32526.1"/>
    </source>
</evidence>
<dbReference type="InterPro" id="IPR016938">
    <property type="entry name" value="UPF0317"/>
</dbReference>
<dbReference type="InterPro" id="IPR038021">
    <property type="entry name" value="Putative_hydro-lyase"/>
</dbReference>
<dbReference type="RefSeq" id="WP_144306145.1">
    <property type="nucleotide sequence ID" value="NZ_QMIF01000010.1"/>
</dbReference>
<dbReference type="InterPro" id="IPR009906">
    <property type="entry name" value="D-Glu_cyclase"/>
</dbReference>
<accession>A0A6P1ZFF2</accession>
<dbReference type="GO" id="GO:0016829">
    <property type="term" value="F:lyase activity"/>
    <property type="evidence" value="ECO:0007669"/>
    <property type="project" value="UniProtKB-KW"/>
</dbReference>
<keyword evidence="2 3" id="KW-0456">Lyase</keyword>